<evidence type="ECO:0000313" key="2">
    <source>
        <dbReference type="Proteomes" id="UP000013015"/>
    </source>
</evidence>
<name>N6XAC4_9ACTO</name>
<dbReference type="eggNOG" id="COG1203">
    <property type="taxonomic scope" value="Bacteria"/>
</dbReference>
<proteinExistence type="predicted"/>
<protein>
    <recommendedName>
        <fullName evidence="3">Cse1 family CRISPR-associated protein</fullName>
    </recommendedName>
</protein>
<dbReference type="PATRIC" id="fig|888050.3.peg.1068"/>
<dbReference type="OrthoDB" id="3187690at2"/>
<accession>N6XAC4</accession>
<reference evidence="1 2" key="1">
    <citation type="submission" date="2013-03" db="EMBL/GenBank/DDBJ databases">
        <title>Reference genome for the Human Microbiome Project.</title>
        <authorList>
            <person name="Aqrawi P."/>
            <person name="Ayvaz T."/>
            <person name="Bess C."/>
            <person name="Blankenburg K."/>
            <person name="Coyle M."/>
            <person name="Deng J."/>
            <person name="Forbes L."/>
            <person name="Fowler G."/>
            <person name="Francisco L."/>
            <person name="Fu Q."/>
            <person name="Gibbs R."/>
            <person name="Gross S."/>
            <person name="Gubbala S."/>
            <person name="Hale W."/>
            <person name="Hemphill L."/>
            <person name="Highlander S."/>
            <person name="Hirani K."/>
            <person name="Jackson L."/>
            <person name="Jakkamsetti A."/>
            <person name="Javaid M."/>
            <person name="Jayaseelan J.C."/>
            <person name="Jiang H."/>
            <person name="Joshi V."/>
            <person name="Korchina V."/>
            <person name="Kovar C."/>
            <person name="Lara F."/>
            <person name="Lee S."/>
            <person name="Liu Y."/>
            <person name="Mata R."/>
            <person name="Mathew T."/>
            <person name="Munidasa M."/>
            <person name="Muzny D."/>
            <person name="Nazareth L."/>
            <person name="Ngo R."/>
            <person name="Nguyen L."/>
            <person name="Nguyen N."/>
            <person name="Okwuonu G."/>
            <person name="Ongeri F."/>
            <person name="Palculict T."/>
            <person name="Patil S."/>
            <person name="Petrosino J."/>
            <person name="Pham C."/>
            <person name="Pham P."/>
            <person name="Pu L.-L."/>
            <person name="Qin X."/>
            <person name="Qu J."/>
            <person name="Reid J."/>
            <person name="Ross M."/>
            <person name="Ruth R."/>
            <person name="Saada N."/>
            <person name="San Lucas F."/>
            <person name="Santibanez J."/>
            <person name="Shang Y."/>
            <person name="Simmons D."/>
            <person name="Song X.-Z."/>
            <person name="Tang L.-Y."/>
            <person name="Thornton R."/>
            <person name="Warren J."/>
            <person name="Weissenberger G."/>
            <person name="Wilczek-Boney K."/>
            <person name="Worley K."/>
            <person name="Youmans B."/>
            <person name="Zhang J."/>
            <person name="Zhang L."/>
            <person name="Zhao Z."/>
            <person name="Zhou C."/>
            <person name="Zhu D."/>
            <person name="Zhu Y."/>
        </authorList>
    </citation>
    <scope>NUCLEOTIDE SEQUENCE [LARGE SCALE GENOMIC DNA]</scope>
    <source>
        <strain evidence="1 2">F0333</strain>
    </source>
</reference>
<dbReference type="EMBL" id="AQHZ01000018">
    <property type="protein sequence ID" value="ENO18093.1"/>
    <property type="molecule type" value="Genomic_DNA"/>
</dbReference>
<dbReference type="Pfam" id="PF09481">
    <property type="entry name" value="CRISPR_Cse1"/>
    <property type="match status" value="1"/>
</dbReference>
<gene>
    <name evidence="1" type="ORF">HMPREF9004_1124</name>
</gene>
<organism evidence="1 2">
    <name type="scientific">Schaalia cardiffensis F0333</name>
    <dbReference type="NCBI Taxonomy" id="888050"/>
    <lineage>
        <taxon>Bacteria</taxon>
        <taxon>Bacillati</taxon>
        <taxon>Actinomycetota</taxon>
        <taxon>Actinomycetes</taxon>
        <taxon>Actinomycetales</taxon>
        <taxon>Actinomycetaceae</taxon>
        <taxon>Schaalia</taxon>
    </lineage>
</organism>
<comment type="caution">
    <text evidence="1">The sequence shown here is derived from an EMBL/GenBank/DDBJ whole genome shotgun (WGS) entry which is preliminary data.</text>
</comment>
<dbReference type="Proteomes" id="UP000013015">
    <property type="component" value="Unassembled WGS sequence"/>
</dbReference>
<keyword evidence="2" id="KW-1185">Reference proteome</keyword>
<dbReference type="STRING" id="888050.HMPREF9004_1124"/>
<dbReference type="AlphaFoldDB" id="N6XAC4"/>
<dbReference type="Gene3D" id="1.10.132.100">
    <property type="match status" value="1"/>
</dbReference>
<sequence>MSELDFNLLDEAWIPVLMVDGTARSMGIREVFHEAGAIRDIACELPTLNIAIERLLLAICYRTLDVPDVESWLDLWDRGVPEEPIQEYLDRWHDRFFLFGGRYPFMQAPDLRTAKDAVSSLDKIIADVPNGEPFFTTRNGEAIRNISAAEAALWLLHAQTFDPAGIRSGAVDDPETKGGKGYPIGPSWTGQLGLVILKGETLDETLVLNLVPFERSGLRGPASTGPKGACSWEVNDVETGLRRNYAENPDPDGYSVSRLLTWHSRRVRLIGSRDGVTGVVLTQGDRLNPQNMHLYEPMSLWRYSMPQSKKARIATYMPRKHDPARAFWRALPGALPFTQKVKGADKGQYDMFLQSDILRFHSSEDLRGVATAYPIRFQMEAIGVTYGSNEAVIDDIYHDALALASVLLEPGEGGLGDIVKQSVGDVESVALVIGNLGANISRASGERGDGAGDAARDRAKERFFSLIDDPFRQWLSSIGPSSDPLAERARWSAELRRIALRTSEELLSRASESAVRGRDVGGSYISVGIAENYFMKKLNEIVPSKRTAQKGMGE</sequence>
<dbReference type="InterPro" id="IPR013381">
    <property type="entry name" value="CRISPR-assoc_prot_Cse1"/>
</dbReference>
<evidence type="ECO:0000313" key="1">
    <source>
        <dbReference type="EMBL" id="ENO18093.1"/>
    </source>
</evidence>
<dbReference type="CDD" id="cd09729">
    <property type="entry name" value="Cse1_I-E"/>
    <property type="match status" value="1"/>
</dbReference>
<dbReference type="NCBIfam" id="TIGR02547">
    <property type="entry name" value="casA_cse1"/>
    <property type="match status" value="1"/>
</dbReference>
<evidence type="ECO:0008006" key="3">
    <source>
        <dbReference type="Google" id="ProtNLM"/>
    </source>
</evidence>
<dbReference type="HOGENOM" id="CLU_034285_0_0_11"/>
<dbReference type="RefSeq" id="WP_005963238.1">
    <property type="nucleotide sequence ID" value="NZ_CP040505.1"/>
</dbReference>